<accession>A0A4U1L8J3</accession>
<organism evidence="1 2">
    <name type="scientific">Sphingomonas baiyangensis</name>
    <dbReference type="NCBI Taxonomy" id="2572576"/>
    <lineage>
        <taxon>Bacteria</taxon>
        <taxon>Pseudomonadati</taxon>
        <taxon>Pseudomonadota</taxon>
        <taxon>Alphaproteobacteria</taxon>
        <taxon>Sphingomonadales</taxon>
        <taxon>Sphingomonadaceae</taxon>
        <taxon>Sphingomonas</taxon>
    </lineage>
</organism>
<dbReference type="Pfam" id="PF07237">
    <property type="entry name" value="DUF1428"/>
    <property type="match status" value="2"/>
</dbReference>
<gene>
    <name evidence="1" type="ORF">FBR43_02965</name>
</gene>
<dbReference type="OrthoDB" id="9792392at2"/>
<proteinExistence type="predicted"/>
<dbReference type="SUPFAM" id="SSF54909">
    <property type="entry name" value="Dimeric alpha+beta barrel"/>
    <property type="match status" value="2"/>
</dbReference>
<reference evidence="1 2" key="1">
    <citation type="submission" date="2019-04" db="EMBL/GenBank/DDBJ databases">
        <authorList>
            <person name="Yang Y."/>
            <person name="Wei D."/>
        </authorList>
    </citation>
    <scope>NUCLEOTIDE SEQUENCE [LARGE SCALE GENOMIC DNA]</scope>
    <source>
        <strain evidence="1 2">L-1-4w-11</strain>
    </source>
</reference>
<evidence type="ECO:0000313" key="2">
    <source>
        <dbReference type="Proteomes" id="UP000309138"/>
    </source>
</evidence>
<dbReference type="EMBL" id="SWKR01000001">
    <property type="protein sequence ID" value="TKD53297.1"/>
    <property type="molecule type" value="Genomic_DNA"/>
</dbReference>
<evidence type="ECO:0000313" key="1">
    <source>
        <dbReference type="EMBL" id="TKD53297.1"/>
    </source>
</evidence>
<dbReference type="Gene3D" id="3.30.70.100">
    <property type="match status" value="2"/>
</dbReference>
<name>A0A4U1L8J3_9SPHN</name>
<dbReference type="InterPro" id="IPR011008">
    <property type="entry name" value="Dimeric_a/b-barrel"/>
</dbReference>
<keyword evidence="2" id="KW-1185">Reference proteome</keyword>
<dbReference type="InterPro" id="IPR009874">
    <property type="entry name" value="DUF1428"/>
</dbReference>
<comment type="caution">
    <text evidence="1">The sequence shown here is derived from an EMBL/GenBank/DDBJ whole genome shotgun (WGS) entry which is preliminary data.</text>
</comment>
<dbReference type="Proteomes" id="UP000309138">
    <property type="component" value="Unassembled WGS sequence"/>
</dbReference>
<sequence>MTYVEGFLVPVPSANKEAYKKHADDAAPLFREFGATRMVEAWADDVPRGEVNDLWGAVDAAEDETVLFSWIEYPDKATRDAANARIMSDPRMKEVGATMPFDGKRMVWGGFESVCDEGQGAGTGYIDGVVMPMPLDARDAYARFSAACAPAFLENGALRVVDAFADDVRDGKQTDFHRAVHRQDGETAAYGWVEWPDKATRDAGWEKVMADPRMTGQDAPFDGKRMMFGGFVPIVDR</sequence>
<dbReference type="AlphaFoldDB" id="A0A4U1L8J3"/>
<protein>
    <submittedName>
        <fullName evidence="1">DUF1428 domain-containing protein</fullName>
    </submittedName>
</protein>